<sequence length="420" mass="47170">MASVAPGSKGKVLLAYSGGLDTSCILVWLKEQGYEVLAYLANVGQEEDFEAAREKALKIGASKVFIEDLRRELVEELVYPSIQANAIYENVYLLGTSLARPVIARKQVEIAQQEGCSHVAHGCTGKGNDQVRFELAYHALAPSIQVIAPWRIPEFYQRFPGRQHLLDYAEKMGIPVSQTRAKPWSTDENLFHISYEAGILEDPNVTPPKDMWKLTVDPEDAPNTPERITISFKAGNPVRVTNDVDGTDITDPLDLFIYLNTVARRNGIGRIDIVENRFIGIKSRGCYETPGGTILRIAHIDLEGLVLDREIRAYRDEHVTPVFGRILYNGMYFSPEGQLINNIIPLTQKTVNGSVRLKLYKGTTTVEGRWSETESLYDMDESSMDVQGGFEPLDSQGFIRIQSIRLKKWGSTFNQQQQQQ</sequence>
<organism evidence="1 2">
    <name type="scientific">Spiromyces aspiralis</name>
    <dbReference type="NCBI Taxonomy" id="68401"/>
    <lineage>
        <taxon>Eukaryota</taxon>
        <taxon>Fungi</taxon>
        <taxon>Fungi incertae sedis</taxon>
        <taxon>Zoopagomycota</taxon>
        <taxon>Kickxellomycotina</taxon>
        <taxon>Kickxellomycetes</taxon>
        <taxon>Kickxellales</taxon>
        <taxon>Kickxellaceae</taxon>
        <taxon>Spiromyces</taxon>
    </lineage>
</organism>
<evidence type="ECO:0000313" key="1">
    <source>
        <dbReference type="EMBL" id="KAJ1677972.1"/>
    </source>
</evidence>
<dbReference type="EMBL" id="JAMZIH010001692">
    <property type="protein sequence ID" value="KAJ1677972.1"/>
    <property type="molecule type" value="Genomic_DNA"/>
</dbReference>
<comment type="caution">
    <text evidence="1">The sequence shown here is derived from an EMBL/GenBank/DDBJ whole genome shotgun (WGS) entry which is preliminary data.</text>
</comment>
<dbReference type="Proteomes" id="UP001145114">
    <property type="component" value="Unassembled WGS sequence"/>
</dbReference>
<dbReference type="EC" id="6.3.4.5" evidence="1"/>
<proteinExistence type="predicted"/>
<gene>
    <name evidence="1" type="primary">ARG1</name>
    <name evidence="1" type="ORF">EV182_005051</name>
</gene>
<reference evidence="1" key="1">
    <citation type="submission" date="2022-06" db="EMBL/GenBank/DDBJ databases">
        <title>Phylogenomic reconstructions and comparative analyses of Kickxellomycotina fungi.</title>
        <authorList>
            <person name="Reynolds N.K."/>
            <person name="Stajich J.E."/>
            <person name="Barry K."/>
            <person name="Grigoriev I.V."/>
            <person name="Crous P."/>
            <person name="Smith M.E."/>
        </authorList>
    </citation>
    <scope>NUCLEOTIDE SEQUENCE</scope>
    <source>
        <strain evidence="1">RSA 2271</strain>
    </source>
</reference>
<evidence type="ECO:0000313" key="2">
    <source>
        <dbReference type="Proteomes" id="UP001145114"/>
    </source>
</evidence>
<protein>
    <submittedName>
        <fullName evidence="1">Argininosuccinate synthetase</fullName>
        <ecNumber evidence="1">6.3.4.5</ecNumber>
    </submittedName>
</protein>
<keyword evidence="1" id="KW-0436">Ligase</keyword>
<name>A0ACC1HP38_9FUNG</name>
<keyword evidence="2" id="KW-1185">Reference proteome</keyword>
<accession>A0ACC1HP38</accession>